<sequence length="223" mass="24334">MRAALVGINFGKLGYLASFTVDEFRAQLPRILGGELKISQRLMLDGAIYNARDKPDGPEPRQKDLRVEPAFQCAALNDVVINAGIPFRMVQLTITINGHDTTTFRGDGLIVSTSSGSTGYNLSAGGPLISPDLNALVITPICPHSLSFRPVVVPDDTEIRITPIRVNPGTHVSFDGQVSQPLVAGQYMVVRRAEKPLRLVENPAMSHWRMLASKLHWAQSPRA</sequence>
<proteinExistence type="predicted"/>
<dbReference type="Gene3D" id="2.60.200.30">
    <property type="entry name" value="Probable inorganic polyphosphate/atp-NAD kinase, domain 2"/>
    <property type="match status" value="1"/>
</dbReference>
<dbReference type="Gene3D" id="3.40.50.10330">
    <property type="entry name" value="Probable inorganic polyphosphate/atp-NAD kinase, domain 1"/>
    <property type="match status" value="1"/>
</dbReference>
<protein>
    <submittedName>
        <fullName evidence="1">ATP-NAD/AcoX kinase</fullName>
        <ecNumber evidence="1">2.7.1.-</ecNumber>
    </submittedName>
</protein>
<dbReference type="EMBL" id="AUZZ01001339">
    <property type="protein sequence ID" value="EQD64645.1"/>
    <property type="molecule type" value="Genomic_DNA"/>
</dbReference>
<dbReference type="InterPro" id="IPR017437">
    <property type="entry name" value="ATP-NAD_kinase_PpnK-typ_C"/>
</dbReference>
<dbReference type="GO" id="GO:0003951">
    <property type="term" value="F:NAD+ kinase activity"/>
    <property type="evidence" value="ECO:0007669"/>
    <property type="project" value="InterPro"/>
</dbReference>
<dbReference type="Pfam" id="PF20143">
    <property type="entry name" value="NAD_kinase_C"/>
    <property type="match status" value="1"/>
</dbReference>
<dbReference type="EC" id="2.7.1.-" evidence="1"/>
<dbReference type="GO" id="GO:0019674">
    <property type="term" value="P:NAD+ metabolic process"/>
    <property type="evidence" value="ECO:0007669"/>
    <property type="project" value="InterPro"/>
</dbReference>
<accession>T1CD73</accession>
<dbReference type="SUPFAM" id="SSF111331">
    <property type="entry name" value="NAD kinase/diacylglycerol kinase-like"/>
    <property type="match status" value="1"/>
</dbReference>
<dbReference type="InterPro" id="IPR016064">
    <property type="entry name" value="NAD/diacylglycerol_kinase_sf"/>
</dbReference>
<comment type="caution">
    <text evidence="1">The sequence shown here is derived from an EMBL/GenBank/DDBJ whole genome shotgun (WGS) entry which is preliminary data.</text>
</comment>
<evidence type="ECO:0000313" key="1">
    <source>
        <dbReference type="EMBL" id="EQD64645.1"/>
    </source>
</evidence>
<gene>
    <name evidence="1" type="ORF">B2A_01899</name>
</gene>
<reference evidence="1" key="1">
    <citation type="submission" date="2013-08" db="EMBL/GenBank/DDBJ databases">
        <authorList>
            <person name="Mendez C."/>
            <person name="Richter M."/>
            <person name="Ferrer M."/>
            <person name="Sanchez J."/>
        </authorList>
    </citation>
    <scope>NUCLEOTIDE SEQUENCE</scope>
</reference>
<dbReference type="InterPro" id="IPR017438">
    <property type="entry name" value="ATP-NAD_kinase_N"/>
</dbReference>
<keyword evidence="1" id="KW-0808">Transferase</keyword>
<dbReference type="GO" id="GO:0006741">
    <property type="term" value="P:NADP+ biosynthetic process"/>
    <property type="evidence" value="ECO:0007669"/>
    <property type="project" value="TreeGrafter"/>
</dbReference>
<organism evidence="1">
    <name type="scientific">mine drainage metagenome</name>
    <dbReference type="NCBI Taxonomy" id="410659"/>
    <lineage>
        <taxon>unclassified sequences</taxon>
        <taxon>metagenomes</taxon>
        <taxon>ecological metagenomes</taxon>
    </lineage>
</organism>
<keyword evidence="1" id="KW-0418">Kinase</keyword>
<reference evidence="1" key="2">
    <citation type="journal article" date="2014" name="ISME J.">
        <title>Microbial stratification in low pH oxic and suboxic macroscopic growths along an acid mine drainage.</title>
        <authorList>
            <person name="Mendez-Garcia C."/>
            <person name="Mesa V."/>
            <person name="Sprenger R.R."/>
            <person name="Richter M."/>
            <person name="Diez M.S."/>
            <person name="Solano J."/>
            <person name="Bargiela R."/>
            <person name="Golyshina O.V."/>
            <person name="Manteca A."/>
            <person name="Ramos J.L."/>
            <person name="Gallego J.R."/>
            <person name="Llorente I."/>
            <person name="Martins Dos Santos V.A."/>
            <person name="Jensen O.N."/>
            <person name="Pelaez A.I."/>
            <person name="Sanchez J."/>
            <person name="Ferrer M."/>
        </authorList>
    </citation>
    <scope>NUCLEOTIDE SEQUENCE</scope>
</reference>
<name>T1CD73_9ZZZZ</name>
<dbReference type="PANTHER" id="PTHR20275">
    <property type="entry name" value="NAD KINASE"/>
    <property type="match status" value="1"/>
</dbReference>
<dbReference type="PANTHER" id="PTHR20275:SF0">
    <property type="entry name" value="NAD KINASE"/>
    <property type="match status" value="1"/>
</dbReference>
<dbReference type="AlphaFoldDB" id="T1CD73"/>